<dbReference type="RefSeq" id="WP_261962648.1">
    <property type="nucleotide sequence ID" value="NZ_BAAAXA010000001.1"/>
</dbReference>
<reference evidence="2" key="2">
    <citation type="submission" date="2023-01" db="EMBL/GenBank/DDBJ databases">
        <authorList>
            <person name="Sun Q."/>
            <person name="Evtushenko L."/>
        </authorList>
    </citation>
    <scope>NUCLEOTIDE SEQUENCE</scope>
    <source>
        <strain evidence="2">VKM Ac-1321</strain>
    </source>
</reference>
<evidence type="ECO:0000313" key="2">
    <source>
        <dbReference type="EMBL" id="GLL00355.1"/>
    </source>
</evidence>
<protein>
    <recommendedName>
        <fullName evidence="1">AMMECR1 domain-containing protein</fullName>
    </recommendedName>
</protein>
<dbReference type="InterPro" id="IPR027485">
    <property type="entry name" value="AMMECR1_N"/>
</dbReference>
<dbReference type="InterPro" id="IPR036071">
    <property type="entry name" value="AMMECR1_dom_sf"/>
</dbReference>
<name>A0A9W6NJW7_9ACTN</name>
<evidence type="ECO:0000313" key="3">
    <source>
        <dbReference type="Proteomes" id="UP001143480"/>
    </source>
</evidence>
<dbReference type="InterPro" id="IPR002733">
    <property type="entry name" value="AMMECR1_domain"/>
</dbReference>
<gene>
    <name evidence="2" type="ORF">GCM10017581_020950</name>
</gene>
<dbReference type="SUPFAM" id="SSF143447">
    <property type="entry name" value="AMMECR1-like"/>
    <property type="match status" value="1"/>
</dbReference>
<comment type="caution">
    <text evidence="2">The sequence shown here is derived from an EMBL/GenBank/DDBJ whole genome shotgun (WGS) entry which is preliminary data.</text>
</comment>
<dbReference type="Gene3D" id="3.30.700.20">
    <property type="entry name" value="Hypothetical protein ph0010, domain 1"/>
    <property type="match status" value="1"/>
</dbReference>
<reference evidence="2" key="1">
    <citation type="journal article" date="2014" name="Int. J. Syst. Evol. Microbiol.">
        <title>Complete genome sequence of Corynebacterium casei LMG S-19264T (=DSM 44701T), isolated from a smear-ripened cheese.</title>
        <authorList>
            <consortium name="US DOE Joint Genome Institute (JGI-PGF)"/>
            <person name="Walter F."/>
            <person name="Albersmeier A."/>
            <person name="Kalinowski J."/>
            <person name="Ruckert C."/>
        </authorList>
    </citation>
    <scope>NUCLEOTIDE SEQUENCE</scope>
    <source>
        <strain evidence="2">VKM Ac-1321</strain>
    </source>
</reference>
<dbReference type="AlphaFoldDB" id="A0A9W6NJW7"/>
<dbReference type="Proteomes" id="UP001143480">
    <property type="component" value="Unassembled WGS sequence"/>
</dbReference>
<dbReference type="NCBIfam" id="TIGR04335">
    <property type="entry name" value="AmmeMemoSam_A"/>
    <property type="match status" value="1"/>
</dbReference>
<dbReference type="PANTHER" id="PTHR13016">
    <property type="entry name" value="AMMECR1 HOMOLOG"/>
    <property type="match status" value="1"/>
</dbReference>
<proteinExistence type="predicted"/>
<dbReference type="PANTHER" id="PTHR13016:SF0">
    <property type="entry name" value="AMME SYNDROME CANDIDATE GENE 1 PROTEIN"/>
    <property type="match status" value="1"/>
</dbReference>
<dbReference type="Pfam" id="PF01871">
    <property type="entry name" value="AMMECR1"/>
    <property type="match status" value="1"/>
</dbReference>
<accession>A0A9W6NJW7</accession>
<dbReference type="InterPro" id="IPR023473">
    <property type="entry name" value="AMMECR1"/>
</dbReference>
<keyword evidence="3" id="KW-1185">Reference proteome</keyword>
<dbReference type="EMBL" id="BSFP01000008">
    <property type="protein sequence ID" value="GLL00355.1"/>
    <property type="molecule type" value="Genomic_DNA"/>
</dbReference>
<dbReference type="PROSITE" id="PS51112">
    <property type="entry name" value="AMMECR1"/>
    <property type="match status" value="1"/>
</dbReference>
<dbReference type="InterPro" id="IPR027623">
    <property type="entry name" value="AmmeMemoSam_A"/>
</dbReference>
<feature type="domain" description="AMMECR1" evidence="1">
    <location>
        <begin position="10"/>
        <end position="196"/>
    </location>
</feature>
<organism evidence="2 3">
    <name type="scientific">Dactylosporangium matsuzakiense</name>
    <dbReference type="NCBI Taxonomy" id="53360"/>
    <lineage>
        <taxon>Bacteria</taxon>
        <taxon>Bacillati</taxon>
        <taxon>Actinomycetota</taxon>
        <taxon>Actinomycetes</taxon>
        <taxon>Micromonosporales</taxon>
        <taxon>Micromonosporaceae</taxon>
        <taxon>Dactylosporangium</taxon>
    </lineage>
</organism>
<evidence type="ECO:0000259" key="1">
    <source>
        <dbReference type="PROSITE" id="PS51112"/>
    </source>
</evidence>
<sequence length="196" mass="21066">MTGTAALSLADGRFLARLAADAVHARLTGTRLTTAIPPGSPLHDDGATFVTLERAGALRGCVGTLEPRRPLHRDVVRNAWEAMRDPRLPPVTIDDWPALDVKVSVLSVPQPLAATTRAELAAALRPGVDGLILRCDGRRATFLPAVWAKIPDPDLFLAALLRKGGWATGEWPASLEALRYGSQEYRDPSPRDPITA</sequence>
<dbReference type="Gene3D" id="3.30.1490.150">
    <property type="entry name" value="Hypothetical protein ph0010, domain 2"/>
    <property type="match status" value="1"/>
</dbReference>